<feature type="region of interest" description="Disordered" evidence="1">
    <location>
        <begin position="293"/>
        <end position="315"/>
    </location>
</feature>
<dbReference type="Pfam" id="PF20009">
    <property type="entry name" value="GEVED"/>
    <property type="match status" value="1"/>
</dbReference>
<feature type="region of interest" description="Disordered" evidence="1">
    <location>
        <begin position="389"/>
        <end position="414"/>
    </location>
</feature>
<evidence type="ECO:0000256" key="2">
    <source>
        <dbReference type="SAM" id="SignalP"/>
    </source>
</evidence>
<evidence type="ECO:0000259" key="3">
    <source>
        <dbReference type="Pfam" id="PF20009"/>
    </source>
</evidence>
<name>A0ABQ4C9Z0_9ACTN</name>
<feature type="compositionally biased region" description="Pro residues" evidence="1">
    <location>
        <begin position="441"/>
        <end position="453"/>
    </location>
</feature>
<feature type="chain" id="PRO_5047204001" evidence="2">
    <location>
        <begin position="24"/>
        <end position="502"/>
    </location>
</feature>
<comment type="caution">
    <text evidence="5">The sequence shown here is derived from an EMBL/GenBank/DDBJ whole genome shotgun (WGS) entry which is preliminary data.</text>
</comment>
<dbReference type="Pfam" id="PF21959">
    <property type="entry name" value="DUF6923"/>
    <property type="match status" value="1"/>
</dbReference>
<organism evidence="5 6">
    <name type="scientific">Asanoa iriomotensis</name>
    <dbReference type="NCBI Taxonomy" id="234613"/>
    <lineage>
        <taxon>Bacteria</taxon>
        <taxon>Bacillati</taxon>
        <taxon>Actinomycetota</taxon>
        <taxon>Actinomycetes</taxon>
        <taxon>Micromonosporales</taxon>
        <taxon>Micromonosporaceae</taxon>
        <taxon>Asanoa</taxon>
    </lineage>
</organism>
<proteinExistence type="predicted"/>
<sequence length="502" mass="52492">MILRFAAAVSAAALLLVPGPAEGAPRAPIPCSNAVYLTRDDTLLRLDGSGEDAEPTPVAEFDAPLDAVAYVPETHAFWALSGEHVIGFDQTGRVVKRTPKPPALIPTDPITAASGGTGAGAGSGDRWIVRTGREVVTYRMPALKEVARHTLTGPGADILLRPLIADWDISDGQLYTIVAGWLTRVDPHTGIATPVARPPGLPMTGTFGAVAIDPQGTLRALHDQTGRLYQVTLADPTTPVTTTTVGKAKAVRSDAASCPPGWDYGDAPAPYPTRRAADGPRHLITAGLSLGRTVTPETDAAKRDSDDALAEPAEATDDGALTVRVTVTNATAHKALLAAWHDLDGNGRFDERDLRTATVRPGTTPRTVTLTWPKTNKPVPATLRIRLYGGPTGYPPPTPEPTGPGGTGEVEDHPITVRPAKPRAAATDEPLDLRDLAGPPAAIPDPGAPPVPLPARERLRQPVASTAPNKPDRLPLTWSVFVGLLVPAASVAARAAAKRGSR</sequence>
<accession>A0ABQ4C9Z0</accession>
<feature type="compositionally biased region" description="Pro residues" evidence="1">
    <location>
        <begin position="393"/>
        <end position="402"/>
    </location>
</feature>
<feature type="region of interest" description="Disordered" evidence="1">
    <location>
        <begin position="98"/>
        <end position="124"/>
    </location>
</feature>
<feature type="signal peptide" evidence="2">
    <location>
        <begin position="1"/>
        <end position="23"/>
    </location>
</feature>
<evidence type="ECO:0000313" key="6">
    <source>
        <dbReference type="Proteomes" id="UP000624325"/>
    </source>
</evidence>
<gene>
    <name evidence="5" type="ORF">Air01nite_56910</name>
</gene>
<evidence type="ECO:0000256" key="1">
    <source>
        <dbReference type="SAM" id="MobiDB-lite"/>
    </source>
</evidence>
<keyword evidence="6" id="KW-1185">Reference proteome</keyword>
<keyword evidence="2" id="KW-0732">Signal</keyword>
<dbReference type="EMBL" id="BONC01000050">
    <property type="protein sequence ID" value="GIF59596.1"/>
    <property type="molecule type" value="Genomic_DNA"/>
</dbReference>
<reference evidence="5 6" key="1">
    <citation type="submission" date="2021-01" db="EMBL/GenBank/DDBJ databases">
        <title>Whole genome shotgun sequence of Asanoa iriomotensis NBRC 100142.</title>
        <authorList>
            <person name="Komaki H."/>
            <person name="Tamura T."/>
        </authorList>
    </citation>
    <scope>NUCLEOTIDE SEQUENCE [LARGE SCALE GENOMIC DNA]</scope>
    <source>
        <strain evidence="5 6">NBRC 100142</strain>
    </source>
</reference>
<evidence type="ECO:0000313" key="5">
    <source>
        <dbReference type="EMBL" id="GIF59596.1"/>
    </source>
</evidence>
<feature type="region of interest" description="Disordered" evidence="1">
    <location>
        <begin position="433"/>
        <end position="474"/>
    </location>
</feature>
<dbReference type="SUPFAM" id="SSF50969">
    <property type="entry name" value="YVTN repeat-like/Quinoprotein amine dehydrogenase"/>
    <property type="match status" value="1"/>
</dbReference>
<protein>
    <submittedName>
        <fullName evidence="5">Uncharacterized protein</fullName>
    </submittedName>
</protein>
<dbReference type="InterPro" id="IPR011044">
    <property type="entry name" value="Quino_amine_DH_bsu"/>
</dbReference>
<dbReference type="InterPro" id="IPR045474">
    <property type="entry name" value="GEVED"/>
</dbReference>
<dbReference type="RefSeq" id="WP_203706423.1">
    <property type="nucleotide sequence ID" value="NZ_BAAALU010000014.1"/>
</dbReference>
<dbReference type="InterPro" id="IPR054215">
    <property type="entry name" value="DUF6923"/>
</dbReference>
<feature type="domain" description="GEVED" evidence="3">
    <location>
        <begin position="337"/>
        <end position="416"/>
    </location>
</feature>
<dbReference type="Proteomes" id="UP000624325">
    <property type="component" value="Unassembled WGS sequence"/>
</dbReference>
<feature type="domain" description="DUF6923" evidence="4">
    <location>
        <begin position="67"/>
        <end position="259"/>
    </location>
</feature>
<evidence type="ECO:0000259" key="4">
    <source>
        <dbReference type="Pfam" id="PF21959"/>
    </source>
</evidence>